<dbReference type="EC" id="2.5.1.10" evidence="3"/>
<dbReference type="RefSeq" id="WP_095332859.1">
    <property type="nucleotide sequence ID" value="NZ_CP026031.1"/>
</dbReference>
<dbReference type="InterPro" id="IPR053378">
    <property type="entry name" value="Prenyl_diphosphate_synthase"/>
</dbReference>
<dbReference type="PROSITE" id="PS00723">
    <property type="entry name" value="POLYPRENYL_SYNTHASE_1"/>
    <property type="match status" value="1"/>
</dbReference>
<dbReference type="PROSITE" id="PS00444">
    <property type="entry name" value="POLYPRENYL_SYNTHASE_2"/>
    <property type="match status" value="1"/>
</dbReference>
<evidence type="ECO:0000256" key="1">
    <source>
        <dbReference type="ARBA" id="ARBA00001946"/>
    </source>
</evidence>
<dbReference type="GO" id="GO:0005737">
    <property type="term" value="C:cytoplasm"/>
    <property type="evidence" value="ECO:0007669"/>
    <property type="project" value="UniProtKB-ARBA"/>
</dbReference>
<dbReference type="PANTHER" id="PTHR43281">
    <property type="entry name" value="FARNESYL DIPHOSPHATE SYNTHASE"/>
    <property type="match status" value="1"/>
</dbReference>
<evidence type="ECO:0000256" key="8">
    <source>
        <dbReference type="ARBA" id="ARBA00023229"/>
    </source>
</evidence>
<dbReference type="GO" id="GO:0046872">
    <property type="term" value="F:metal ion binding"/>
    <property type="evidence" value="ECO:0007669"/>
    <property type="project" value="UniProtKB-KW"/>
</dbReference>
<evidence type="ECO:0000256" key="12">
    <source>
        <dbReference type="RuleBase" id="RU004466"/>
    </source>
</evidence>
<dbReference type="NCBIfam" id="NF045485">
    <property type="entry name" value="FPPsyn"/>
    <property type="match status" value="1"/>
</dbReference>
<evidence type="ECO:0000256" key="11">
    <source>
        <dbReference type="ARBA" id="ARBA00049399"/>
    </source>
</evidence>
<evidence type="ECO:0000256" key="6">
    <source>
        <dbReference type="ARBA" id="ARBA00022723"/>
    </source>
</evidence>
<evidence type="ECO:0000313" key="14">
    <source>
        <dbReference type="Proteomes" id="UP000216961"/>
    </source>
</evidence>
<dbReference type="InterPro" id="IPR008949">
    <property type="entry name" value="Isoprenoid_synthase_dom_sf"/>
</dbReference>
<dbReference type="GO" id="GO:0016114">
    <property type="term" value="P:terpenoid biosynthetic process"/>
    <property type="evidence" value="ECO:0007669"/>
    <property type="project" value="UniProtKB-ARBA"/>
</dbReference>
<dbReference type="EMBL" id="NPBQ01000120">
    <property type="protein sequence ID" value="PAD81582.1"/>
    <property type="molecule type" value="Genomic_DNA"/>
</dbReference>
<protein>
    <recommendedName>
        <fullName evidence="4">Farnesyl diphosphate synthase</fullName>
        <ecNumber evidence="3">2.5.1.10</ecNumber>
    </recommendedName>
    <alternativeName>
        <fullName evidence="10">(2E,6E)-farnesyl diphosphate synthase</fullName>
    </alternativeName>
    <alternativeName>
        <fullName evidence="9">Geranyltranstransferase</fullName>
    </alternativeName>
</protein>
<reference evidence="13 14" key="1">
    <citation type="submission" date="2017-07" db="EMBL/GenBank/DDBJ databases">
        <title>Isolation and whole genome analysis of endospore-forming bacteria from heroin.</title>
        <authorList>
            <person name="Kalinowski J."/>
            <person name="Ahrens B."/>
            <person name="Al-Dilaimi A."/>
            <person name="Winkler A."/>
            <person name="Wibberg D."/>
            <person name="Schleenbecker U."/>
            <person name="Ruckert C."/>
            <person name="Wolfel R."/>
            <person name="Grass G."/>
        </authorList>
    </citation>
    <scope>NUCLEOTIDE SEQUENCE [LARGE SCALE GENOMIC DNA]</scope>
    <source>
        <strain evidence="13 14">7521-2</strain>
    </source>
</reference>
<keyword evidence="7" id="KW-0460">Magnesium</keyword>
<evidence type="ECO:0000256" key="5">
    <source>
        <dbReference type="ARBA" id="ARBA00022679"/>
    </source>
</evidence>
<dbReference type="SUPFAM" id="SSF48576">
    <property type="entry name" value="Terpenoid synthases"/>
    <property type="match status" value="1"/>
</dbReference>
<dbReference type="PANTHER" id="PTHR43281:SF1">
    <property type="entry name" value="FARNESYL DIPHOSPHATE SYNTHASE"/>
    <property type="match status" value="1"/>
</dbReference>
<dbReference type="SFLD" id="SFLDS00005">
    <property type="entry name" value="Isoprenoid_Synthase_Type_I"/>
    <property type="match status" value="1"/>
</dbReference>
<evidence type="ECO:0000256" key="10">
    <source>
        <dbReference type="ARBA" id="ARBA00032873"/>
    </source>
</evidence>
<dbReference type="InterPro" id="IPR033749">
    <property type="entry name" value="Polyprenyl_synt_CS"/>
</dbReference>
<evidence type="ECO:0000256" key="3">
    <source>
        <dbReference type="ARBA" id="ARBA00012439"/>
    </source>
</evidence>
<dbReference type="SFLD" id="SFLDG01017">
    <property type="entry name" value="Polyprenyl_Transferase_Like"/>
    <property type="match status" value="1"/>
</dbReference>
<evidence type="ECO:0000313" key="13">
    <source>
        <dbReference type="EMBL" id="PAD81582.1"/>
    </source>
</evidence>
<dbReference type="GO" id="GO:0004337">
    <property type="term" value="F:(2E,6E)-farnesyl diphosphate synthase activity"/>
    <property type="evidence" value="ECO:0007669"/>
    <property type="project" value="UniProtKB-EC"/>
</dbReference>
<evidence type="ECO:0000256" key="2">
    <source>
        <dbReference type="ARBA" id="ARBA00006706"/>
    </source>
</evidence>
<keyword evidence="8" id="KW-0414">Isoprene biosynthesis</keyword>
<organism evidence="13 14">
    <name type="scientific">Niallia circulans</name>
    <name type="common">Bacillus circulans</name>
    <dbReference type="NCBI Taxonomy" id="1397"/>
    <lineage>
        <taxon>Bacteria</taxon>
        <taxon>Bacillati</taxon>
        <taxon>Bacillota</taxon>
        <taxon>Bacilli</taxon>
        <taxon>Bacillales</taxon>
        <taxon>Bacillaceae</taxon>
        <taxon>Niallia</taxon>
    </lineage>
</organism>
<evidence type="ECO:0000256" key="4">
    <source>
        <dbReference type="ARBA" id="ARBA00015100"/>
    </source>
</evidence>
<accession>A0A268F880</accession>
<gene>
    <name evidence="13" type="ORF">CHH57_19345</name>
</gene>
<name>A0A268F880_NIACI</name>
<comment type="similarity">
    <text evidence="2 12">Belongs to the FPP/GGPP synthase family.</text>
</comment>
<dbReference type="FunFam" id="1.10.600.10:FF:000001">
    <property type="entry name" value="Geranylgeranyl diphosphate synthase"/>
    <property type="match status" value="1"/>
</dbReference>
<comment type="caution">
    <text evidence="13">The sequence shown here is derived from an EMBL/GenBank/DDBJ whole genome shotgun (WGS) entry which is preliminary data.</text>
</comment>
<dbReference type="AlphaFoldDB" id="A0A268F880"/>
<keyword evidence="5 12" id="KW-0808">Transferase</keyword>
<comment type="catalytic activity">
    <reaction evidence="11">
        <text>isopentenyl diphosphate + (2E)-geranyl diphosphate = (2E,6E)-farnesyl diphosphate + diphosphate</text>
        <dbReference type="Rhea" id="RHEA:19361"/>
        <dbReference type="ChEBI" id="CHEBI:33019"/>
        <dbReference type="ChEBI" id="CHEBI:58057"/>
        <dbReference type="ChEBI" id="CHEBI:128769"/>
        <dbReference type="ChEBI" id="CHEBI:175763"/>
        <dbReference type="EC" id="2.5.1.10"/>
    </reaction>
</comment>
<dbReference type="Gene3D" id="1.10.600.10">
    <property type="entry name" value="Farnesyl Diphosphate Synthase"/>
    <property type="match status" value="1"/>
</dbReference>
<dbReference type="Pfam" id="PF00348">
    <property type="entry name" value="polyprenyl_synt"/>
    <property type="match status" value="1"/>
</dbReference>
<dbReference type="Proteomes" id="UP000216961">
    <property type="component" value="Unassembled WGS sequence"/>
</dbReference>
<dbReference type="CDD" id="cd00685">
    <property type="entry name" value="Trans_IPPS_HT"/>
    <property type="match status" value="1"/>
</dbReference>
<dbReference type="InterPro" id="IPR000092">
    <property type="entry name" value="Polyprenyl_synt"/>
</dbReference>
<proteinExistence type="inferred from homology"/>
<evidence type="ECO:0000256" key="9">
    <source>
        <dbReference type="ARBA" id="ARBA00032380"/>
    </source>
</evidence>
<evidence type="ECO:0000256" key="7">
    <source>
        <dbReference type="ARBA" id="ARBA00022842"/>
    </source>
</evidence>
<sequence length="297" mass="32800">MNKISLSAFTKDYKEVLEKELKKNVEKLNAPSSLKDSMLYSLNAGGKRIRPLLLFATLKAFGRDPLEGLLPATAIEMIHTYSLIHDDLPSMDDDDLRRGLPTNHKVYGEATAILAGDALLTYSFQIMTYMTNQNIPSDKILASIGFLAKAAGAEGMVGGQVADIEGESKTLNQSDLEHIHLHKTGKLLEVSIIIGALLADATSTELETLKRFAYHLGLAFQIRDDILDLEGDEEVIGKPIGSDTDNHKSTYPKILTMDGAKKELELHIKQAKDLLSGLNFDRFLLEEITDLIGYRNN</sequence>
<keyword evidence="6" id="KW-0479">Metal-binding</keyword>
<comment type="cofactor">
    <cofactor evidence="1">
        <name>Mg(2+)</name>
        <dbReference type="ChEBI" id="CHEBI:18420"/>
    </cofactor>
</comment>
<dbReference type="KEGG" id="bcir:C2I06_09080"/>